<dbReference type="AlphaFoldDB" id="A0AAX6HQI9"/>
<dbReference type="GO" id="GO:0016301">
    <property type="term" value="F:kinase activity"/>
    <property type="evidence" value="ECO:0007669"/>
    <property type="project" value="UniProtKB-KW"/>
</dbReference>
<reference evidence="1" key="2">
    <citation type="submission" date="2023-04" db="EMBL/GenBank/DDBJ databases">
        <authorList>
            <person name="Bruccoleri R.E."/>
            <person name="Oakeley E.J."/>
            <person name="Faust A.-M."/>
            <person name="Dessus-Babus S."/>
            <person name="Altorfer M."/>
            <person name="Burckhardt D."/>
            <person name="Oertli M."/>
            <person name="Naumann U."/>
            <person name="Petersen F."/>
            <person name="Wong J."/>
        </authorList>
    </citation>
    <scope>NUCLEOTIDE SEQUENCE</scope>
    <source>
        <strain evidence="1">GSM-AAB239-AS_SAM_17_03QT</strain>
        <tissue evidence="1">Leaf</tissue>
    </source>
</reference>
<sequence length="196" mass="21992">MCRACAAKHNVFGTVFREIIISQPYLGFLELQCILEVPKNIPHWWSIHPVLCQTLLSGFDKLLERSWADGSDEIWVDDLLQMSFPVPLHCPLCQVHLVSGECRIDGWPCTQSLKQHNTKRIHIRLVGQLLPSEVLWIQIAETALNSRAHVCLLEGRGSLGEAKICDLGYEVLIKQDVGGFDVAMNDTLGCTSMEIV</sequence>
<organism evidence="1 2">
    <name type="scientific">Iris pallida</name>
    <name type="common">Sweet iris</name>
    <dbReference type="NCBI Taxonomy" id="29817"/>
    <lineage>
        <taxon>Eukaryota</taxon>
        <taxon>Viridiplantae</taxon>
        <taxon>Streptophyta</taxon>
        <taxon>Embryophyta</taxon>
        <taxon>Tracheophyta</taxon>
        <taxon>Spermatophyta</taxon>
        <taxon>Magnoliopsida</taxon>
        <taxon>Liliopsida</taxon>
        <taxon>Asparagales</taxon>
        <taxon>Iridaceae</taxon>
        <taxon>Iridoideae</taxon>
        <taxon>Irideae</taxon>
        <taxon>Iris</taxon>
    </lineage>
</organism>
<proteinExistence type="predicted"/>
<keyword evidence="1" id="KW-0675">Receptor</keyword>
<protein>
    <submittedName>
        <fullName evidence="1">Receptor-like protein kinase</fullName>
    </submittedName>
</protein>
<dbReference type="EMBL" id="JANAVB010007200">
    <property type="protein sequence ID" value="KAJ6843336.1"/>
    <property type="molecule type" value="Genomic_DNA"/>
</dbReference>
<reference evidence="1" key="1">
    <citation type="journal article" date="2023" name="GigaByte">
        <title>Genome assembly of the bearded iris, Iris pallida Lam.</title>
        <authorList>
            <person name="Bruccoleri R.E."/>
            <person name="Oakeley E.J."/>
            <person name="Faust A.M.E."/>
            <person name="Altorfer M."/>
            <person name="Dessus-Babus S."/>
            <person name="Burckhardt D."/>
            <person name="Oertli M."/>
            <person name="Naumann U."/>
            <person name="Petersen F."/>
            <person name="Wong J."/>
        </authorList>
    </citation>
    <scope>NUCLEOTIDE SEQUENCE</scope>
    <source>
        <strain evidence="1">GSM-AAB239-AS_SAM_17_03QT</strain>
    </source>
</reference>
<evidence type="ECO:0000313" key="2">
    <source>
        <dbReference type="Proteomes" id="UP001140949"/>
    </source>
</evidence>
<evidence type="ECO:0000313" key="1">
    <source>
        <dbReference type="EMBL" id="KAJ6843336.1"/>
    </source>
</evidence>
<comment type="caution">
    <text evidence="1">The sequence shown here is derived from an EMBL/GenBank/DDBJ whole genome shotgun (WGS) entry which is preliminary data.</text>
</comment>
<name>A0AAX6HQI9_IRIPA</name>
<keyword evidence="1" id="KW-0418">Kinase</keyword>
<gene>
    <name evidence="1" type="ORF">M6B38_297455</name>
</gene>
<accession>A0AAX6HQI9</accession>
<keyword evidence="1" id="KW-0808">Transferase</keyword>
<keyword evidence="2" id="KW-1185">Reference proteome</keyword>
<dbReference type="Proteomes" id="UP001140949">
    <property type="component" value="Unassembled WGS sequence"/>
</dbReference>